<dbReference type="Proteomes" id="UP000215059">
    <property type="component" value="Unassembled WGS sequence"/>
</dbReference>
<accession>A0A235FEH4</accession>
<dbReference type="EMBL" id="NOII01000001">
    <property type="protein sequence ID" value="OYD59393.1"/>
    <property type="molecule type" value="Genomic_DNA"/>
</dbReference>
<name>A0A235FEH4_9BACL</name>
<dbReference type="InterPro" id="IPR018697">
    <property type="entry name" value="DUF2199"/>
</dbReference>
<gene>
    <name evidence="1" type="ORF">CGZ90_05755</name>
</gene>
<dbReference type="AlphaFoldDB" id="A0A235FEH4"/>
<reference evidence="1 2" key="1">
    <citation type="submission" date="2017-07" db="EMBL/GenBank/DDBJ databases">
        <title>Fictibacillus sp. nov. GDSW-R2A3 Genome sequencing and assembly.</title>
        <authorList>
            <person name="Mayilraj S."/>
        </authorList>
    </citation>
    <scope>NUCLEOTIDE SEQUENCE [LARGE SCALE GENOMIC DNA]</scope>
    <source>
        <strain evidence="1 2">GDSW-R2A3</strain>
    </source>
</reference>
<evidence type="ECO:0000313" key="1">
    <source>
        <dbReference type="EMBL" id="OYD59393.1"/>
    </source>
</evidence>
<keyword evidence="2" id="KW-1185">Reference proteome</keyword>
<sequence length="188" mass="22079">MAELTKGYICSCCGKFHNKLPFDYASPAPIYYEEATRKERKKRFEINDDLCVMDGEHFFIRGCIEIPVIDSDETFVWGVWVSLSEKNFELTLEHWDDPDCEKLDPMFGWLSTQLPLYPDTLNLKTFVHTRSVDLRPYIELEPSDHPLAKEQREGITMDRVKEIAQFFCNNSPSEKSVLNLFRKKKRTK</sequence>
<dbReference type="Pfam" id="PF09965">
    <property type="entry name" value="DUF2199"/>
    <property type="match status" value="1"/>
</dbReference>
<proteinExistence type="predicted"/>
<evidence type="ECO:0008006" key="3">
    <source>
        <dbReference type="Google" id="ProtNLM"/>
    </source>
</evidence>
<comment type="caution">
    <text evidence="1">The sequence shown here is derived from an EMBL/GenBank/DDBJ whole genome shotgun (WGS) entry which is preliminary data.</text>
</comment>
<organism evidence="1 2">
    <name type="scientific">Fictibacillus aquaticus</name>
    <dbReference type="NCBI Taxonomy" id="2021314"/>
    <lineage>
        <taxon>Bacteria</taxon>
        <taxon>Bacillati</taxon>
        <taxon>Bacillota</taxon>
        <taxon>Bacilli</taxon>
        <taxon>Bacillales</taxon>
        <taxon>Fictibacillaceae</taxon>
        <taxon>Fictibacillus</taxon>
    </lineage>
</organism>
<dbReference type="RefSeq" id="WP_094251354.1">
    <property type="nucleotide sequence ID" value="NZ_JBHLXL010000001.1"/>
</dbReference>
<dbReference type="OrthoDB" id="4404538at2"/>
<evidence type="ECO:0000313" key="2">
    <source>
        <dbReference type="Proteomes" id="UP000215059"/>
    </source>
</evidence>
<protein>
    <recommendedName>
        <fullName evidence="3">DUF2199 domain-containing protein</fullName>
    </recommendedName>
</protein>